<evidence type="ECO:0000256" key="25">
    <source>
        <dbReference type="SAM" id="Phobius"/>
    </source>
</evidence>
<dbReference type="InterPro" id="IPR050122">
    <property type="entry name" value="RTK"/>
</dbReference>
<dbReference type="FunCoup" id="A0A6P8RHR7">
    <property type="interactions" value="747"/>
</dbReference>
<dbReference type="PROSITE" id="PS50835">
    <property type="entry name" value="IG_LIKE"/>
    <property type="match status" value="1"/>
</dbReference>
<feature type="binding site" evidence="20">
    <location>
        <position position="661"/>
    </location>
    <ligand>
        <name>Mg(2+)</name>
        <dbReference type="ChEBI" id="CHEBI:18420"/>
    </ligand>
</feature>
<dbReference type="GO" id="GO:0007169">
    <property type="term" value="P:cell surface receptor protein tyrosine kinase signaling pathway"/>
    <property type="evidence" value="ECO:0007669"/>
    <property type="project" value="InterPro"/>
</dbReference>
<dbReference type="CTD" id="2322"/>
<evidence type="ECO:0000313" key="28">
    <source>
        <dbReference type="Proteomes" id="UP000515159"/>
    </source>
</evidence>
<dbReference type="PROSITE" id="PS00240">
    <property type="entry name" value="RECEPTOR_TYR_KIN_III"/>
    <property type="match status" value="1"/>
</dbReference>
<keyword evidence="9 19" id="KW-0067">ATP-binding</keyword>
<keyword evidence="16 23" id="KW-0393">Immunoglobulin domain</keyword>
<keyword evidence="28" id="KW-1185">Reference proteome</keyword>
<dbReference type="PANTHER" id="PTHR24416">
    <property type="entry name" value="TYROSINE-PROTEIN KINASE RECEPTOR"/>
    <property type="match status" value="1"/>
</dbReference>
<dbReference type="InterPro" id="IPR008266">
    <property type="entry name" value="Tyr_kinase_AS"/>
</dbReference>
<dbReference type="InterPro" id="IPR013783">
    <property type="entry name" value="Ig-like_fold"/>
</dbReference>
<evidence type="ECO:0000256" key="4">
    <source>
        <dbReference type="ARBA" id="ARBA00022679"/>
    </source>
</evidence>
<dbReference type="SUPFAM" id="SSF48726">
    <property type="entry name" value="Immunoglobulin"/>
    <property type="match status" value="1"/>
</dbReference>
<evidence type="ECO:0000256" key="15">
    <source>
        <dbReference type="ARBA" id="ARBA00023180"/>
    </source>
</evidence>
<feature type="binding site" evidence="19 22">
    <location>
        <position position="716"/>
    </location>
    <ligand>
        <name>ATP</name>
        <dbReference type="ChEBI" id="CHEBI:30616"/>
    </ligand>
</feature>
<feature type="active site" description="Proton acceptor" evidence="18">
    <location>
        <position position="900"/>
    </location>
</feature>
<keyword evidence="8 29" id="KW-0418">Kinase</keyword>
<evidence type="ECO:0000256" key="16">
    <source>
        <dbReference type="ARBA" id="ARBA00023319"/>
    </source>
</evidence>
<dbReference type="GO" id="GO:0019221">
    <property type="term" value="P:cytokine-mediated signaling pathway"/>
    <property type="evidence" value="ECO:0007669"/>
    <property type="project" value="TreeGrafter"/>
</dbReference>
<evidence type="ECO:0000256" key="24">
    <source>
        <dbReference type="SAM" id="MobiDB-lite"/>
    </source>
</evidence>
<name>A0A6P8RHR7_GEOSA</name>
<dbReference type="SUPFAM" id="SSF56112">
    <property type="entry name" value="Protein kinase-like (PK-like)"/>
    <property type="match status" value="1"/>
</dbReference>
<evidence type="ECO:0000256" key="21">
    <source>
        <dbReference type="PIRSR" id="PIRSR000615-4"/>
    </source>
</evidence>
<feature type="transmembrane region" description="Helical" evidence="25">
    <location>
        <begin position="615"/>
        <end position="635"/>
    </location>
</feature>
<evidence type="ECO:0000259" key="26">
    <source>
        <dbReference type="PROSITE" id="PS50011"/>
    </source>
</evidence>
<organism evidence="28 29">
    <name type="scientific">Geotrypetes seraphini</name>
    <name type="common">Gaboon caecilian</name>
    <name type="synonym">Caecilia seraphini</name>
    <dbReference type="NCBI Taxonomy" id="260995"/>
    <lineage>
        <taxon>Eukaryota</taxon>
        <taxon>Metazoa</taxon>
        <taxon>Chordata</taxon>
        <taxon>Craniata</taxon>
        <taxon>Vertebrata</taxon>
        <taxon>Euteleostomi</taxon>
        <taxon>Amphibia</taxon>
        <taxon>Gymnophiona</taxon>
        <taxon>Geotrypetes</taxon>
    </lineage>
</organism>
<dbReference type="RefSeq" id="XP_033804528.1">
    <property type="nucleotide sequence ID" value="XM_033948637.1"/>
</dbReference>
<dbReference type="EC" id="2.7.10.1" evidence="2"/>
<dbReference type="PROSITE" id="PS50011">
    <property type="entry name" value="PROTEIN_KINASE_DOM"/>
    <property type="match status" value="1"/>
</dbReference>
<evidence type="ECO:0000256" key="13">
    <source>
        <dbReference type="ARBA" id="ARBA00023157"/>
    </source>
</evidence>
<keyword evidence="6" id="KW-0732">Signal</keyword>
<evidence type="ECO:0000256" key="11">
    <source>
        <dbReference type="ARBA" id="ARBA00023136"/>
    </source>
</evidence>
<keyword evidence="7 19" id="KW-0547">Nucleotide-binding</keyword>
<keyword evidence="15" id="KW-0325">Glycoprotein</keyword>
<evidence type="ECO:0000256" key="6">
    <source>
        <dbReference type="ARBA" id="ARBA00022729"/>
    </source>
</evidence>
<dbReference type="FunFam" id="3.30.200.20:FF:000366">
    <property type="entry name" value="receptor-type tyrosine-protein kinase FLT3"/>
    <property type="match status" value="1"/>
</dbReference>
<feature type="transmembrane region" description="Helical" evidence="25">
    <location>
        <begin position="745"/>
        <end position="763"/>
    </location>
</feature>
<gene>
    <name evidence="29" type="primary">FLT3</name>
</gene>
<evidence type="ECO:0000256" key="19">
    <source>
        <dbReference type="PIRSR" id="PIRSR000615-2"/>
    </source>
</evidence>
<dbReference type="GeneID" id="117362364"/>
<keyword evidence="20" id="KW-0460">Magnesium</keyword>
<dbReference type="PROSITE" id="PS00109">
    <property type="entry name" value="PROTEIN_KINASE_TYR"/>
    <property type="match status" value="1"/>
</dbReference>
<dbReference type="GO" id="GO:0005886">
    <property type="term" value="C:plasma membrane"/>
    <property type="evidence" value="ECO:0007669"/>
    <property type="project" value="TreeGrafter"/>
</dbReference>
<keyword evidence="12" id="KW-0829">Tyrosine-protein kinase</keyword>
<dbReference type="InterPro" id="IPR000719">
    <property type="entry name" value="Prot_kinase_dom"/>
</dbReference>
<dbReference type="PANTHER" id="PTHR24416:SF356">
    <property type="entry name" value="RECEPTOR-TYPE TYROSINE-PROTEIN KINASE FLT3"/>
    <property type="match status" value="1"/>
</dbReference>
<sequence length="1071" mass="120995">MDMKHGPSFGSKVSLSPSGPIPPFCPGVRPLEQVSMRAEEPPEKAPLSGTLLADDGGQTVLPRNIEGTAACLGIVEEAALISLAVIAAATQNVSRISCILEYQNYSNIIGWNLSGSPKVQKPVKNTKDLQCYWSPESPEEIYKAAETVEVNVFDFIELKVTLNVTGNVSCVWIFNGSRTECTFSFDSEHRGVFSIDIPKITGTKAGKYKLSVESQNTSCTILLTVHVRSKPRKPYLSRHLNNVICESESYPAPSVAWLFCKTPTERCTNKTGTIYNETGDIYGTQKVKHEIPAADLFEADIWCCAANELGTECIKLYTIDLNGKTETPERPLFLQVGEPFLIRCRALYRSFEFSIGWNFFETPLSEDSSFEESQYFKDLSMRRIAYAFLASVERHDSGHYVCSSSAHSNKSAMVTVLEKGFINMLNSTIMHEIAQNEDFCFQVELEAYPSIRCIWFSSHKSVSCKQIKSADGYSITSRFCDHNFEPGKYIFYAENDDSHVKKIFTLHIKRKPEIRMQSKEGSVSCYSDGYPAPSWTWWLCPEDFSNCTEEITNLIRVPETTFESRQSSSTLNITHRMELSQIYCCANNSAGSSCERSNFNPQGVKSFHEVQDNTVYYIIIGFCSLCIFSLSILLYHKYRKPYRYESQLQMIQFIGSSDNEYIYIDFRELEYDHKWEFPRENLELGKVLGSGAFGKVVNATAYGISKPGVSIQVAVKMLKDKSDTLEKEALMSELKMMTHIGSHDNIVNLLGACTLSGPIYLIFEFCCHGDLLEYLRSKRGTFHKTLTDVFKENNFSFYNTFHEDHNSRPRNGSSLNNESYVVMKKADDLDHLHLKRDVDLMSDLNRLVYYSDEEESRYENTGTQEGEDLNVITLADLLCFSYQVAKGMEFLASKLCIHRDLAARNVLVTHGKVAKICDFGLARDIMNDSNYVIKGNARLPVKWMAPESVFEGMYTMKSDVWSYGILLWEIFSLGVNPYPGIQVDANFYKLLRSGFKMDQPFYATDKIYFAMQSCWALDSSKRPTFSHLVSYLELQLSDAEVAIYQNVDSKLTSCHGSCSHASHSGGPSPST</sequence>
<dbReference type="OrthoDB" id="6077854at2759"/>
<feature type="domain" description="Ig-like" evidence="27">
    <location>
        <begin position="337"/>
        <end position="415"/>
    </location>
</feature>
<evidence type="ECO:0000256" key="2">
    <source>
        <dbReference type="ARBA" id="ARBA00011902"/>
    </source>
</evidence>
<comment type="catalytic activity">
    <reaction evidence="17">
        <text>L-tyrosyl-[protein] + ATP = O-phospho-L-tyrosyl-[protein] + ADP + H(+)</text>
        <dbReference type="Rhea" id="RHEA:10596"/>
        <dbReference type="Rhea" id="RHEA-COMP:10136"/>
        <dbReference type="Rhea" id="RHEA-COMP:20101"/>
        <dbReference type="ChEBI" id="CHEBI:15378"/>
        <dbReference type="ChEBI" id="CHEBI:30616"/>
        <dbReference type="ChEBI" id="CHEBI:46858"/>
        <dbReference type="ChEBI" id="CHEBI:61978"/>
        <dbReference type="ChEBI" id="CHEBI:456216"/>
        <dbReference type="EC" id="2.7.10.1"/>
    </reaction>
</comment>
<proteinExistence type="inferred from homology"/>
<evidence type="ECO:0000256" key="17">
    <source>
        <dbReference type="ARBA" id="ARBA00051243"/>
    </source>
</evidence>
<evidence type="ECO:0000256" key="23">
    <source>
        <dbReference type="RuleBase" id="RU000311"/>
    </source>
</evidence>
<dbReference type="GO" id="GO:0030183">
    <property type="term" value="P:B cell differentiation"/>
    <property type="evidence" value="ECO:0007669"/>
    <property type="project" value="TreeGrafter"/>
</dbReference>
<keyword evidence="3" id="KW-0597">Phosphoprotein</keyword>
<dbReference type="PROSITE" id="PS00107">
    <property type="entry name" value="PROTEIN_KINASE_ATP"/>
    <property type="match status" value="1"/>
</dbReference>
<dbReference type="GO" id="GO:0004714">
    <property type="term" value="F:transmembrane receptor protein tyrosine kinase activity"/>
    <property type="evidence" value="ECO:0007669"/>
    <property type="project" value="UniProtKB-EC"/>
</dbReference>
<dbReference type="GO" id="GO:0019838">
    <property type="term" value="F:growth factor binding"/>
    <property type="evidence" value="ECO:0007669"/>
    <property type="project" value="TreeGrafter"/>
</dbReference>
<keyword evidence="11 25" id="KW-0472">Membrane</keyword>
<evidence type="ECO:0000259" key="27">
    <source>
        <dbReference type="PROSITE" id="PS50835"/>
    </source>
</evidence>
<evidence type="ECO:0000256" key="1">
    <source>
        <dbReference type="ARBA" id="ARBA00004479"/>
    </source>
</evidence>
<feature type="region of interest" description="Disordered" evidence="24">
    <location>
        <begin position="1"/>
        <end position="21"/>
    </location>
</feature>
<feature type="binding site" evidence="20">
    <location>
        <position position="918"/>
    </location>
    <ligand>
        <name>Mg(2+)</name>
        <dbReference type="ChEBI" id="CHEBI:18420"/>
    </ligand>
</feature>
<keyword evidence="20" id="KW-0479">Metal-binding</keyword>
<evidence type="ECO:0000256" key="10">
    <source>
        <dbReference type="ARBA" id="ARBA00022989"/>
    </source>
</evidence>
<dbReference type="InterPro" id="IPR036179">
    <property type="entry name" value="Ig-like_dom_sf"/>
</dbReference>
<dbReference type="GO" id="GO:0005524">
    <property type="term" value="F:ATP binding"/>
    <property type="evidence" value="ECO:0007669"/>
    <property type="project" value="UniProtKB-UniRule"/>
</dbReference>
<comment type="similarity">
    <text evidence="23">Belongs to the protein kinase superfamily. Tyr protein kinase family. CSF-1/PDGF receptor subfamily.</text>
</comment>
<dbReference type="PIRSF" id="PIRSF000615">
    <property type="entry name" value="TyrPK_CSF1-R"/>
    <property type="match status" value="1"/>
</dbReference>
<evidence type="ECO:0000256" key="20">
    <source>
        <dbReference type="PIRSR" id="PIRSR000615-3"/>
    </source>
</evidence>
<dbReference type="Pfam" id="PF07714">
    <property type="entry name" value="PK_Tyr_Ser-Thr"/>
    <property type="match status" value="1"/>
</dbReference>
<keyword evidence="14 23" id="KW-0675">Receptor</keyword>
<evidence type="ECO:0000256" key="7">
    <source>
        <dbReference type="ARBA" id="ARBA00022741"/>
    </source>
</evidence>
<dbReference type="SMART" id="SM00219">
    <property type="entry name" value="TyrKc"/>
    <property type="match status" value="1"/>
</dbReference>
<dbReference type="FunFam" id="1.10.510.10:FF:000426">
    <property type="entry name" value="Receptor-type tyrosine-protein kinase FLT3"/>
    <property type="match status" value="1"/>
</dbReference>
<evidence type="ECO:0000256" key="8">
    <source>
        <dbReference type="ARBA" id="ARBA00022777"/>
    </source>
</evidence>
<evidence type="ECO:0000256" key="22">
    <source>
        <dbReference type="PROSITE-ProRule" id="PRU10141"/>
    </source>
</evidence>
<keyword evidence="13" id="KW-1015">Disulfide bond</keyword>
<dbReference type="InParanoid" id="A0A6P8RHR7"/>
<feature type="binding site" evidence="19">
    <location>
        <position position="904"/>
    </location>
    <ligand>
        <name>ATP</name>
        <dbReference type="ChEBI" id="CHEBI:30616"/>
    </ligand>
</feature>
<evidence type="ECO:0000256" key="3">
    <source>
        <dbReference type="ARBA" id="ARBA00022553"/>
    </source>
</evidence>
<evidence type="ECO:0000256" key="12">
    <source>
        <dbReference type="ARBA" id="ARBA00023137"/>
    </source>
</evidence>
<dbReference type="Proteomes" id="UP000515159">
    <property type="component" value="Chromosome 6"/>
</dbReference>
<evidence type="ECO:0000256" key="18">
    <source>
        <dbReference type="PIRSR" id="PIRSR000615-1"/>
    </source>
</evidence>
<feature type="site" description="Important for interaction with phosphotyrosine-binding proteins" evidence="21">
    <location>
        <position position="1044"/>
    </location>
</feature>
<keyword evidence="10 25" id="KW-1133">Transmembrane helix</keyword>
<comment type="subcellular location">
    <subcellularLocation>
        <location evidence="1 23">Membrane</location>
        <topology evidence="1 23">Single-pass type I membrane protein</topology>
    </subcellularLocation>
</comment>
<dbReference type="InterPro" id="IPR020635">
    <property type="entry name" value="Tyr_kinase_cat_dom"/>
</dbReference>
<protein>
    <recommendedName>
        <fullName evidence="2">receptor protein-tyrosine kinase</fullName>
        <ecNumber evidence="2">2.7.10.1</ecNumber>
    </recommendedName>
</protein>
<feature type="domain" description="Protein kinase" evidence="26">
    <location>
        <begin position="682"/>
        <end position="1034"/>
    </location>
</feature>
<dbReference type="InterPro" id="IPR001824">
    <property type="entry name" value="Tyr_kinase_rcpt_3_CS"/>
</dbReference>
<accession>A0A6P8RHR7</accession>
<dbReference type="GO" id="GO:0046872">
    <property type="term" value="F:metal ion binding"/>
    <property type="evidence" value="ECO:0007669"/>
    <property type="project" value="UniProtKB-KW"/>
</dbReference>
<dbReference type="InterPro" id="IPR011009">
    <property type="entry name" value="Kinase-like_dom_sf"/>
</dbReference>
<dbReference type="InterPro" id="IPR017441">
    <property type="entry name" value="Protein_kinase_ATP_BS"/>
</dbReference>
<keyword evidence="4" id="KW-0808">Transferase</keyword>
<evidence type="ECO:0000256" key="9">
    <source>
        <dbReference type="ARBA" id="ARBA00022840"/>
    </source>
</evidence>
<dbReference type="KEGG" id="gsh:117362364"/>
<dbReference type="AlphaFoldDB" id="A0A6P8RHR7"/>
<dbReference type="InterPro" id="IPR001245">
    <property type="entry name" value="Ser-Thr/Tyr_kinase_cat_dom"/>
</dbReference>
<dbReference type="GO" id="GO:0043235">
    <property type="term" value="C:receptor complex"/>
    <property type="evidence" value="ECO:0007669"/>
    <property type="project" value="TreeGrafter"/>
</dbReference>
<dbReference type="Gene3D" id="3.30.200.20">
    <property type="entry name" value="Phosphorylase Kinase, domain 1"/>
    <property type="match status" value="1"/>
</dbReference>
<dbReference type="Gene3D" id="2.60.40.10">
    <property type="entry name" value="Immunoglobulins"/>
    <property type="match status" value="3"/>
</dbReference>
<evidence type="ECO:0000256" key="14">
    <source>
        <dbReference type="ARBA" id="ARBA00023170"/>
    </source>
</evidence>
<feature type="binding site" evidence="19">
    <location>
        <begin position="689"/>
        <end position="696"/>
    </location>
    <ligand>
        <name>ATP</name>
        <dbReference type="ChEBI" id="CHEBI:30616"/>
    </ligand>
</feature>
<evidence type="ECO:0000313" key="29">
    <source>
        <dbReference type="RefSeq" id="XP_033804528.1"/>
    </source>
</evidence>
<feature type="binding site" evidence="19">
    <location>
        <begin position="764"/>
        <end position="770"/>
    </location>
    <ligand>
        <name>ATP</name>
        <dbReference type="ChEBI" id="CHEBI:30616"/>
    </ligand>
</feature>
<dbReference type="InterPro" id="IPR007110">
    <property type="entry name" value="Ig-like_dom"/>
</dbReference>
<keyword evidence="5 23" id="KW-0812">Transmembrane</keyword>
<dbReference type="Gene3D" id="1.10.510.10">
    <property type="entry name" value="Transferase(Phosphotransferase) domain 1"/>
    <property type="match status" value="1"/>
</dbReference>
<evidence type="ECO:0000256" key="5">
    <source>
        <dbReference type="ARBA" id="ARBA00022692"/>
    </source>
</evidence>
<feature type="binding site" evidence="20">
    <location>
        <position position="905"/>
    </location>
    <ligand>
        <name>Mg(2+)</name>
        <dbReference type="ChEBI" id="CHEBI:18420"/>
    </ligand>
</feature>
<reference evidence="29" key="1">
    <citation type="submission" date="2025-08" db="UniProtKB">
        <authorList>
            <consortium name="RefSeq"/>
        </authorList>
    </citation>
    <scope>IDENTIFICATION</scope>
</reference>